<evidence type="ECO:0000256" key="3">
    <source>
        <dbReference type="ARBA" id="ARBA00023054"/>
    </source>
</evidence>
<evidence type="ECO:0000313" key="4">
    <source>
        <dbReference type="EMBL" id="TKI02954.1"/>
    </source>
</evidence>
<keyword evidence="5" id="KW-1185">Reference proteome</keyword>
<dbReference type="InterPro" id="IPR019732">
    <property type="entry name" value="SigmaS_Anti-adapt_IraP"/>
</dbReference>
<evidence type="ECO:0000256" key="2">
    <source>
        <dbReference type="ARBA" id="ARBA00023016"/>
    </source>
</evidence>
<protein>
    <submittedName>
        <fullName evidence="4">Anti-adapter protein IraP</fullName>
    </submittedName>
</protein>
<evidence type="ECO:0000256" key="1">
    <source>
        <dbReference type="ARBA" id="ARBA00022490"/>
    </source>
</evidence>
<reference evidence="4 5" key="1">
    <citation type="submission" date="2019-04" db="EMBL/GenBank/DDBJ databases">
        <authorList>
            <person name="Li M."/>
            <person name="Gao C."/>
        </authorList>
    </citation>
    <scope>NUCLEOTIDE SEQUENCE [LARGE SCALE GENOMIC DNA]</scope>
    <source>
        <strain evidence="4 5">BGMRC 2031</strain>
    </source>
</reference>
<dbReference type="Pfam" id="PF10796">
    <property type="entry name" value="Anti-adapt_IraP"/>
    <property type="match status" value="1"/>
</dbReference>
<keyword evidence="3" id="KW-0175">Coiled coil</keyword>
<dbReference type="Proteomes" id="UP000305202">
    <property type="component" value="Unassembled WGS sequence"/>
</dbReference>
<dbReference type="EMBL" id="SZPQ01000056">
    <property type="protein sequence ID" value="TKI02954.1"/>
    <property type="molecule type" value="Genomic_DNA"/>
</dbReference>
<name>A0ABY2SE44_9HYPH</name>
<keyword evidence="1" id="KW-0963">Cytoplasm</keyword>
<dbReference type="NCBIfam" id="NF007598">
    <property type="entry name" value="PRK10244.1"/>
    <property type="match status" value="1"/>
</dbReference>
<sequence>MKNLVVDILRKLAKVDAATKDLTAQVEAQSLLLAALMLTVGKGSPPAMATNIEKAILSAASASDEILQTDVDLLLAHFVRLISVSQFVEINGEEGNPSVSGS</sequence>
<gene>
    <name evidence="4" type="primary">iraP</name>
    <name evidence="4" type="ORF">FCN80_23365</name>
</gene>
<dbReference type="RefSeq" id="WP_136992731.1">
    <property type="nucleotide sequence ID" value="NZ_SZPQ01000056.1"/>
</dbReference>
<comment type="caution">
    <text evidence="4">The sequence shown here is derived from an EMBL/GenBank/DDBJ whole genome shotgun (WGS) entry which is preliminary data.</text>
</comment>
<accession>A0ABY2SE44</accession>
<proteinExistence type="predicted"/>
<organism evidence="4 5">
    <name type="scientific">Martelella alba</name>
    <dbReference type="NCBI Taxonomy" id="2590451"/>
    <lineage>
        <taxon>Bacteria</taxon>
        <taxon>Pseudomonadati</taxon>
        <taxon>Pseudomonadota</taxon>
        <taxon>Alphaproteobacteria</taxon>
        <taxon>Hyphomicrobiales</taxon>
        <taxon>Aurantimonadaceae</taxon>
        <taxon>Martelella</taxon>
    </lineage>
</organism>
<keyword evidence="2" id="KW-0346">Stress response</keyword>
<evidence type="ECO:0000313" key="5">
    <source>
        <dbReference type="Proteomes" id="UP000305202"/>
    </source>
</evidence>